<organism evidence="2 3">
    <name type="scientific">Gloeothece citriformis (strain PCC 7424)</name>
    <name type="common">Cyanothece sp. (strain PCC 7424)</name>
    <dbReference type="NCBI Taxonomy" id="65393"/>
    <lineage>
        <taxon>Bacteria</taxon>
        <taxon>Bacillati</taxon>
        <taxon>Cyanobacteriota</taxon>
        <taxon>Cyanophyceae</taxon>
        <taxon>Oscillatoriophycideae</taxon>
        <taxon>Chroococcales</taxon>
        <taxon>Aphanothecaceae</taxon>
        <taxon>Gloeothece</taxon>
        <taxon>Gloeothece citriformis</taxon>
    </lineage>
</organism>
<protein>
    <recommendedName>
        <fullName evidence="1">Retropepsin-like aspartic endopeptidase domain-containing protein</fullName>
    </recommendedName>
</protein>
<accession>B7KEP9</accession>
<gene>
    <name evidence="2" type="ordered locus">PCC7424_0613</name>
</gene>
<dbReference type="InterPro" id="IPR008503">
    <property type="entry name" value="Asp_endopeptidase"/>
</dbReference>
<dbReference type="Gene3D" id="2.40.70.10">
    <property type="entry name" value="Acid Proteases"/>
    <property type="match status" value="1"/>
</dbReference>
<dbReference type="STRING" id="65393.PCC7424_0613"/>
<evidence type="ECO:0000313" key="3">
    <source>
        <dbReference type="Proteomes" id="UP000002384"/>
    </source>
</evidence>
<dbReference type="SUPFAM" id="SSF50630">
    <property type="entry name" value="Acid proteases"/>
    <property type="match status" value="1"/>
</dbReference>
<name>B7KEP9_GLOC7</name>
<dbReference type="HOGENOM" id="CLU_099424_1_1_3"/>
<sequence length="146" mass="17011">MKKPELLVIGWREWLNLPELGIKHIKAKIDTGARSSALHAFHIQPFQVQGKDMIRFGVHPYQRNNHDTITAEAELLEWREVRNSGGVAQLRPVIKTQVELGEQQWLIELTLTNRDVMGFRMLLGREAVRKRFLVDPSRSYLYHKDS</sequence>
<dbReference type="AlphaFoldDB" id="B7KEP9"/>
<dbReference type="InterPro" id="IPR021109">
    <property type="entry name" value="Peptidase_aspartic_dom_sf"/>
</dbReference>
<dbReference type="EMBL" id="CP001291">
    <property type="protein sequence ID" value="ACK69074.1"/>
    <property type="molecule type" value="Genomic_DNA"/>
</dbReference>
<keyword evidence="3" id="KW-1185">Reference proteome</keyword>
<proteinExistence type="predicted"/>
<evidence type="ECO:0000259" key="1">
    <source>
        <dbReference type="Pfam" id="PF05618"/>
    </source>
</evidence>
<dbReference type="RefSeq" id="WP_012598021.1">
    <property type="nucleotide sequence ID" value="NC_011729.1"/>
</dbReference>
<dbReference type="Proteomes" id="UP000002384">
    <property type="component" value="Chromosome"/>
</dbReference>
<dbReference type="PANTHER" id="PTHR38037:SF1">
    <property type="entry name" value="ATP-DEPENDENT ZINC PROTEASE DOMAIN-CONTAINING PROTEIN-RELATED"/>
    <property type="match status" value="1"/>
</dbReference>
<dbReference type="eggNOG" id="COG4067">
    <property type="taxonomic scope" value="Bacteria"/>
</dbReference>
<dbReference type="PANTHER" id="PTHR38037">
    <property type="entry name" value="ZN_PROTEASE DOMAIN-CONTAINING PROTEIN"/>
    <property type="match status" value="1"/>
</dbReference>
<reference evidence="3" key="1">
    <citation type="journal article" date="2011" name="MBio">
        <title>Novel metabolic attributes of the genus Cyanothece, comprising a group of unicellular nitrogen-fixing Cyanobacteria.</title>
        <authorList>
            <person name="Bandyopadhyay A."/>
            <person name="Elvitigala T."/>
            <person name="Welsh E."/>
            <person name="Stockel J."/>
            <person name="Liberton M."/>
            <person name="Min H."/>
            <person name="Sherman L.A."/>
            <person name="Pakrasi H.B."/>
        </authorList>
    </citation>
    <scope>NUCLEOTIDE SEQUENCE [LARGE SCALE GENOMIC DNA]</scope>
    <source>
        <strain evidence="3">PCC 7424</strain>
    </source>
</reference>
<dbReference type="KEGG" id="cyc:PCC7424_0613"/>
<feature type="domain" description="Retropepsin-like aspartic endopeptidase" evidence="1">
    <location>
        <begin position="8"/>
        <end position="143"/>
    </location>
</feature>
<dbReference type="OrthoDB" id="9782977at2"/>
<dbReference type="Pfam" id="PF05618">
    <property type="entry name" value="Zn_protease"/>
    <property type="match status" value="1"/>
</dbReference>
<evidence type="ECO:0000313" key="2">
    <source>
        <dbReference type="EMBL" id="ACK69074.1"/>
    </source>
</evidence>